<feature type="transmembrane region" description="Helical" evidence="6">
    <location>
        <begin position="69"/>
        <end position="88"/>
    </location>
</feature>
<keyword evidence="2" id="KW-1003">Cell membrane</keyword>
<keyword evidence="9" id="KW-1185">Reference proteome</keyword>
<keyword evidence="3 6" id="KW-0812">Transmembrane</keyword>
<keyword evidence="4 6" id="KW-1133">Transmembrane helix</keyword>
<sequence>MLSTPVGRLRFMGFVEGGSLLVLLFLAMPLKYFWDIPEAVRLVGSLHGFFFIAYLFVIAYVTFKVRWSFIWVISSVAVAFIPFGNFFLDTRLRHMEK</sequence>
<dbReference type="RefSeq" id="WP_117325199.1">
    <property type="nucleotide sequence ID" value="NZ_QVTE01000008.1"/>
</dbReference>
<evidence type="ECO:0000256" key="2">
    <source>
        <dbReference type="ARBA" id="ARBA00022475"/>
    </source>
</evidence>
<evidence type="ECO:0000256" key="4">
    <source>
        <dbReference type="ARBA" id="ARBA00022989"/>
    </source>
</evidence>
<comment type="subcellular location">
    <subcellularLocation>
        <location evidence="1">Cell membrane</location>
        <topology evidence="1">Multi-pass membrane protein</topology>
    </subcellularLocation>
</comment>
<gene>
    <name evidence="8" type="ORF">D0469_03215</name>
</gene>
<evidence type="ECO:0000259" key="7">
    <source>
        <dbReference type="Pfam" id="PF12823"/>
    </source>
</evidence>
<evidence type="ECO:0000256" key="1">
    <source>
        <dbReference type="ARBA" id="ARBA00004651"/>
    </source>
</evidence>
<dbReference type="OrthoDB" id="1121311at2"/>
<dbReference type="NCBIfam" id="TIGR03954">
    <property type="entry name" value="integ_memb_HG"/>
    <property type="match status" value="1"/>
</dbReference>
<dbReference type="AlphaFoldDB" id="A0A372LS07"/>
<evidence type="ECO:0000256" key="5">
    <source>
        <dbReference type="ARBA" id="ARBA00023136"/>
    </source>
</evidence>
<dbReference type="InterPro" id="IPR023845">
    <property type="entry name" value="DUF3817_TM"/>
</dbReference>
<dbReference type="Pfam" id="PF12823">
    <property type="entry name" value="DUF3817"/>
    <property type="match status" value="1"/>
</dbReference>
<reference evidence="8 9" key="1">
    <citation type="submission" date="2018-08" db="EMBL/GenBank/DDBJ databases">
        <title>Bacillus chawlae sp. nov., Bacillus glennii sp. nov., and Bacillus saganii sp. nov. Isolated from the Vehicle Assembly Building at Kennedy Space Center where the Viking Spacecraft were Assembled.</title>
        <authorList>
            <person name="Seuylemezian A."/>
            <person name="Vaishampayan P."/>
        </authorList>
    </citation>
    <scope>NUCLEOTIDE SEQUENCE [LARGE SCALE GENOMIC DNA]</scope>
    <source>
        <strain evidence="8 9">V47-23a</strain>
    </source>
</reference>
<dbReference type="PANTHER" id="PTHR40077">
    <property type="entry name" value="MEMBRANE PROTEIN-RELATED"/>
    <property type="match status" value="1"/>
</dbReference>
<keyword evidence="5 6" id="KW-0472">Membrane</keyword>
<feature type="transmembrane region" description="Helical" evidence="6">
    <location>
        <begin position="42"/>
        <end position="63"/>
    </location>
</feature>
<feature type="domain" description="DUF3817" evidence="7">
    <location>
        <begin position="7"/>
        <end position="93"/>
    </location>
</feature>
<feature type="transmembrane region" description="Helical" evidence="6">
    <location>
        <begin position="12"/>
        <end position="30"/>
    </location>
</feature>
<name>A0A372LS07_9BACI</name>
<evidence type="ECO:0000313" key="8">
    <source>
        <dbReference type="EMBL" id="RFU70971.1"/>
    </source>
</evidence>
<accession>A0A372LS07</accession>
<dbReference type="PANTHER" id="PTHR40077:SF1">
    <property type="entry name" value="MEMBRANE PROTEIN"/>
    <property type="match status" value="1"/>
</dbReference>
<dbReference type="Proteomes" id="UP000264541">
    <property type="component" value="Unassembled WGS sequence"/>
</dbReference>
<comment type="caution">
    <text evidence="8">The sequence shown here is derived from an EMBL/GenBank/DDBJ whole genome shotgun (WGS) entry which is preliminary data.</text>
</comment>
<protein>
    <submittedName>
        <fullName evidence="8">DUF3817 domain-containing protein</fullName>
    </submittedName>
</protein>
<evidence type="ECO:0000313" key="9">
    <source>
        <dbReference type="Proteomes" id="UP000264541"/>
    </source>
</evidence>
<proteinExistence type="predicted"/>
<organism evidence="8 9">
    <name type="scientific">Peribacillus saganii</name>
    <dbReference type="NCBI Taxonomy" id="2303992"/>
    <lineage>
        <taxon>Bacteria</taxon>
        <taxon>Bacillati</taxon>
        <taxon>Bacillota</taxon>
        <taxon>Bacilli</taxon>
        <taxon>Bacillales</taxon>
        <taxon>Bacillaceae</taxon>
        <taxon>Peribacillus</taxon>
    </lineage>
</organism>
<evidence type="ECO:0000256" key="3">
    <source>
        <dbReference type="ARBA" id="ARBA00022692"/>
    </source>
</evidence>
<dbReference type="EMBL" id="QVTE01000008">
    <property type="protein sequence ID" value="RFU70971.1"/>
    <property type="molecule type" value="Genomic_DNA"/>
</dbReference>
<evidence type="ECO:0000256" key="6">
    <source>
        <dbReference type="SAM" id="Phobius"/>
    </source>
</evidence>
<dbReference type="GO" id="GO:0005886">
    <property type="term" value="C:plasma membrane"/>
    <property type="evidence" value="ECO:0007669"/>
    <property type="project" value="UniProtKB-SubCell"/>
</dbReference>